<feature type="chain" id="PRO_5041402234" evidence="3">
    <location>
        <begin position="22"/>
        <end position="321"/>
    </location>
</feature>
<feature type="transmembrane region" description="Helical" evidence="2">
    <location>
        <begin position="204"/>
        <end position="227"/>
    </location>
</feature>
<dbReference type="AlphaFoldDB" id="A0AA39M2Y9"/>
<name>A0AA39M2Y9_9BILA</name>
<reference evidence="4" key="1">
    <citation type="submission" date="2023-06" db="EMBL/GenBank/DDBJ databases">
        <title>Genomic analysis of the entomopathogenic nematode Steinernema hermaphroditum.</title>
        <authorList>
            <person name="Schwarz E.M."/>
            <person name="Heppert J.K."/>
            <person name="Baniya A."/>
            <person name="Schwartz H.T."/>
            <person name="Tan C.-H."/>
            <person name="Antoshechkin I."/>
            <person name="Sternberg P.W."/>
            <person name="Goodrich-Blair H."/>
            <person name="Dillman A.R."/>
        </authorList>
    </citation>
    <scope>NUCLEOTIDE SEQUENCE</scope>
    <source>
        <strain evidence="4">PS9179</strain>
        <tissue evidence="4">Whole animal</tissue>
    </source>
</reference>
<evidence type="ECO:0000256" key="1">
    <source>
        <dbReference type="SAM" id="MobiDB-lite"/>
    </source>
</evidence>
<evidence type="ECO:0000256" key="2">
    <source>
        <dbReference type="SAM" id="Phobius"/>
    </source>
</evidence>
<keyword evidence="2" id="KW-0812">Transmembrane</keyword>
<comment type="caution">
    <text evidence="4">The sequence shown here is derived from an EMBL/GenBank/DDBJ whole genome shotgun (WGS) entry which is preliminary data.</text>
</comment>
<protein>
    <submittedName>
        <fullName evidence="4">Uncharacterized protein</fullName>
    </submittedName>
</protein>
<keyword evidence="2" id="KW-1133">Transmembrane helix</keyword>
<dbReference type="EMBL" id="JAUCMV010000002">
    <property type="protein sequence ID" value="KAK0418654.1"/>
    <property type="molecule type" value="Genomic_DNA"/>
</dbReference>
<accession>A0AA39M2Y9</accession>
<keyword evidence="5" id="KW-1185">Reference proteome</keyword>
<dbReference type="Proteomes" id="UP001175271">
    <property type="component" value="Unassembled WGS sequence"/>
</dbReference>
<keyword evidence="2" id="KW-0472">Membrane</keyword>
<organism evidence="4 5">
    <name type="scientific">Steinernema hermaphroditum</name>
    <dbReference type="NCBI Taxonomy" id="289476"/>
    <lineage>
        <taxon>Eukaryota</taxon>
        <taxon>Metazoa</taxon>
        <taxon>Ecdysozoa</taxon>
        <taxon>Nematoda</taxon>
        <taxon>Chromadorea</taxon>
        <taxon>Rhabditida</taxon>
        <taxon>Tylenchina</taxon>
        <taxon>Panagrolaimomorpha</taxon>
        <taxon>Strongyloidoidea</taxon>
        <taxon>Steinernematidae</taxon>
        <taxon>Steinernema</taxon>
    </lineage>
</organism>
<evidence type="ECO:0000256" key="3">
    <source>
        <dbReference type="SAM" id="SignalP"/>
    </source>
</evidence>
<keyword evidence="3" id="KW-0732">Signal</keyword>
<feature type="signal peptide" evidence="3">
    <location>
        <begin position="1"/>
        <end position="21"/>
    </location>
</feature>
<proteinExistence type="predicted"/>
<evidence type="ECO:0000313" key="4">
    <source>
        <dbReference type="EMBL" id="KAK0418654.1"/>
    </source>
</evidence>
<sequence length="321" mass="36102">MRGFSSVIFVLVVPCIWTVDAQLGDPSKLSVVKLWESSKSLDDLIIVDRMIFEFEVTDPSLPLRLTVSVRGQERCERIRICEEKHPRNVSDLCSGGPILDFDYSNGNVNVSDSNVVNLLAKPWSDGILTFHLNGSFTLHRVRHSQMMNRGISLKEYGSGDHFNIKLIQNRTNCRAKLQVVEGSGAKLVSIQGVLRKMRRTGHNLWAFTISLVVGSFFGAVPVLICLLKCRYAWYCTFYETLYAVYRYNPDKEAREFHSIEVGSASRISSGSHSFVDSVIPSPNISTSEDGHARSLTSTAKSSWTEESPFIHERRYQSPTSN</sequence>
<feature type="compositionally biased region" description="Polar residues" evidence="1">
    <location>
        <begin position="294"/>
        <end position="305"/>
    </location>
</feature>
<feature type="region of interest" description="Disordered" evidence="1">
    <location>
        <begin position="281"/>
        <end position="321"/>
    </location>
</feature>
<evidence type="ECO:0000313" key="5">
    <source>
        <dbReference type="Proteomes" id="UP001175271"/>
    </source>
</evidence>
<gene>
    <name evidence="4" type="ORF">QR680_013690</name>
</gene>